<proteinExistence type="predicted"/>
<feature type="domain" description="Terminal beta-(1-&gt;2)-arabinofuranosyltransferase C-terminal" evidence="2">
    <location>
        <begin position="419"/>
        <end position="540"/>
    </location>
</feature>
<feature type="transmembrane region" description="Helical" evidence="1">
    <location>
        <begin position="146"/>
        <end position="173"/>
    </location>
</feature>
<keyword evidence="3" id="KW-0808">Transferase</keyword>
<name>A0A401YYC5_9ACTN</name>
<dbReference type="GO" id="GO:0016740">
    <property type="term" value="F:transferase activity"/>
    <property type="evidence" value="ECO:0007669"/>
    <property type="project" value="UniProtKB-KW"/>
</dbReference>
<keyword evidence="1" id="KW-0812">Transmembrane</keyword>
<evidence type="ECO:0000313" key="4">
    <source>
        <dbReference type="Proteomes" id="UP000286931"/>
    </source>
</evidence>
<dbReference type="Proteomes" id="UP000286931">
    <property type="component" value="Unassembled WGS sequence"/>
</dbReference>
<organism evidence="3 4">
    <name type="scientific">Embleya hyalina</name>
    <dbReference type="NCBI Taxonomy" id="516124"/>
    <lineage>
        <taxon>Bacteria</taxon>
        <taxon>Bacillati</taxon>
        <taxon>Actinomycetota</taxon>
        <taxon>Actinomycetes</taxon>
        <taxon>Kitasatosporales</taxon>
        <taxon>Streptomycetaceae</taxon>
        <taxon>Embleya</taxon>
    </lineage>
</organism>
<feature type="transmembrane region" description="Helical" evidence="1">
    <location>
        <begin position="116"/>
        <end position="134"/>
    </location>
</feature>
<reference evidence="3 4" key="1">
    <citation type="submission" date="2018-12" db="EMBL/GenBank/DDBJ databases">
        <title>Draft genome sequence of Embleya hyalina NBRC 13850T.</title>
        <authorList>
            <person name="Komaki H."/>
            <person name="Hosoyama A."/>
            <person name="Kimura A."/>
            <person name="Ichikawa N."/>
            <person name="Tamura T."/>
        </authorList>
    </citation>
    <scope>NUCLEOTIDE SEQUENCE [LARGE SCALE GENOMIC DNA]</scope>
    <source>
        <strain evidence="3 4">NBRC 13850</strain>
    </source>
</reference>
<evidence type="ECO:0000259" key="2">
    <source>
        <dbReference type="Pfam" id="PF26371"/>
    </source>
</evidence>
<protein>
    <submittedName>
        <fullName evidence="3">Terminal beta-(1-&gt;2)-arabinofuranosyltransferase</fullName>
    </submittedName>
</protein>
<comment type="caution">
    <text evidence="3">The sequence shown here is derived from an EMBL/GenBank/DDBJ whole genome shotgun (WGS) entry which is preliminary data.</text>
</comment>
<feature type="transmembrane region" description="Helical" evidence="1">
    <location>
        <begin position="264"/>
        <end position="283"/>
    </location>
</feature>
<keyword evidence="1" id="KW-0472">Membrane</keyword>
<dbReference type="AlphaFoldDB" id="A0A401YYC5"/>
<feature type="transmembrane region" description="Helical" evidence="1">
    <location>
        <begin position="92"/>
        <end position="110"/>
    </location>
</feature>
<dbReference type="InterPro" id="IPR058983">
    <property type="entry name" value="AftB_C"/>
</dbReference>
<sequence>MLGWRNRALTDDGTIFLRTVRQILAGNGPVFNVDERVEANTSTLWQWVLVLLGALLPGDLGRIAVITGLLMTVTGVFIACDATRRLYSTNAPTRWMLPAGVLVIFAVPPFQDFASAGLDSGLGTLWLSACWWLLVRLRNDPSPLELTAHAVVYGLGVLVRPDLFLVTVIFFTASWLLRRPSFPQAAAQLAALGTLPISYEVFRAGYYGLLLPMPALTKEAGQTELAAGLRYLRDFADPYALYAPAALLLIAACLIAKRHSLDRALLVPATPVCAALALTAYVTKVGGDYMHARMLLPATYLALLPVFLIPCTRALAAITVSIATWCAVVAGPWHTTTLDPNSQTVRVRVEDTRLTGNDNADNTRAWTSAFPGLRESVAAALAAKTPVLLRLRPDDFRPDLLMPLNPMYKGTKISIPGWYLGVTGAVVPLDQRIVEMWGLAHTLGAHLEYTPGWEKKLPGHGKLIDDVWLLALDLDPQVLDPPPGSIAVTREGLAAARHALSCGDLKELLDSTRKPLTAGRFWDNLTGAWERTNLRIPRDPFDAERKFCGRRQP</sequence>
<accession>A0A401YYC5</accession>
<feature type="transmembrane region" description="Helical" evidence="1">
    <location>
        <begin position="289"/>
        <end position="308"/>
    </location>
</feature>
<gene>
    <name evidence="3" type="primary">aftB_2</name>
    <name evidence="3" type="ORF">EHYA_07356</name>
</gene>
<feature type="transmembrane region" description="Helical" evidence="1">
    <location>
        <begin position="239"/>
        <end position="257"/>
    </location>
</feature>
<dbReference type="EMBL" id="BIFH01000034">
    <property type="protein sequence ID" value="GCD99634.1"/>
    <property type="molecule type" value="Genomic_DNA"/>
</dbReference>
<keyword evidence="4" id="KW-1185">Reference proteome</keyword>
<evidence type="ECO:0000313" key="3">
    <source>
        <dbReference type="EMBL" id="GCD99634.1"/>
    </source>
</evidence>
<dbReference type="Pfam" id="PF26371">
    <property type="entry name" value="AftB_C"/>
    <property type="match status" value="1"/>
</dbReference>
<evidence type="ECO:0000256" key="1">
    <source>
        <dbReference type="SAM" id="Phobius"/>
    </source>
</evidence>
<feature type="transmembrane region" description="Helical" evidence="1">
    <location>
        <begin position="60"/>
        <end position="80"/>
    </location>
</feature>
<keyword evidence="1" id="KW-1133">Transmembrane helix</keyword>
<feature type="transmembrane region" description="Helical" evidence="1">
    <location>
        <begin position="315"/>
        <end position="333"/>
    </location>
</feature>